<accession>A0AAV8XNV8</accession>
<keyword evidence="3" id="KW-1185">Reference proteome</keyword>
<evidence type="ECO:0000313" key="3">
    <source>
        <dbReference type="Proteomes" id="UP001162156"/>
    </source>
</evidence>
<sequence>MFKKKKYSAPRYILRHSSAFNVLIDIFNSRMELVYYPNKELSLDESMVLWRGRLRFRQYIKGKRHKFGIKLYVLCEPNGLSLKVIVYSESAAPQLGGSQHTEKVVLTLLREKFSVGHAIYMENSYNSVKLTEDLLDKKTYVTGTLRANKKGNPADILKYQLKKGESINQHNNQGICVMKWKDRREMLAISSEFNGELEEVTTQRGQVQRKPQLINKYNNSMSGVDHADQMLAYYSCEHKTFVWFKKLAIHMFQIMLLNFYHLYKIGTYSEET</sequence>
<dbReference type="Proteomes" id="UP001162156">
    <property type="component" value="Unassembled WGS sequence"/>
</dbReference>
<dbReference type="AlphaFoldDB" id="A0AAV8XNV8"/>
<proteinExistence type="predicted"/>
<dbReference type="PANTHER" id="PTHR46599">
    <property type="entry name" value="PIGGYBAC TRANSPOSABLE ELEMENT-DERIVED PROTEIN 4"/>
    <property type="match status" value="1"/>
</dbReference>
<dbReference type="EMBL" id="JANEYF010002970">
    <property type="protein sequence ID" value="KAJ8940578.1"/>
    <property type="molecule type" value="Genomic_DNA"/>
</dbReference>
<organism evidence="2 3">
    <name type="scientific">Rhamnusium bicolor</name>
    <dbReference type="NCBI Taxonomy" id="1586634"/>
    <lineage>
        <taxon>Eukaryota</taxon>
        <taxon>Metazoa</taxon>
        <taxon>Ecdysozoa</taxon>
        <taxon>Arthropoda</taxon>
        <taxon>Hexapoda</taxon>
        <taxon>Insecta</taxon>
        <taxon>Pterygota</taxon>
        <taxon>Neoptera</taxon>
        <taxon>Endopterygota</taxon>
        <taxon>Coleoptera</taxon>
        <taxon>Polyphaga</taxon>
        <taxon>Cucujiformia</taxon>
        <taxon>Chrysomeloidea</taxon>
        <taxon>Cerambycidae</taxon>
        <taxon>Lepturinae</taxon>
        <taxon>Rhagiini</taxon>
        <taxon>Rhamnusium</taxon>
    </lineage>
</organism>
<reference evidence="2" key="1">
    <citation type="journal article" date="2023" name="Insect Mol. Biol.">
        <title>Genome sequencing provides insights into the evolution of gene families encoding plant cell wall-degrading enzymes in longhorned beetles.</title>
        <authorList>
            <person name="Shin N.R."/>
            <person name="Okamura Y."/>
            <person name="Kirsch R."/>
            <person name="Pauchet Y."/>
        </authorList>
    </citation>
    <scope>NUCLEOTIDE SEQUENCE</scope>
    <source>
        <strain evidence="2">RBIC_L_NR</strain>
    </source>
</reference>
<evidence type="ECO:0000313" key="2">
    <source>
        <dbReference type="EMBL" id="KAJ8940578.1"/>
    </source>
</evidence>
<protein>
    <recommendedName>
        <fullName evidence="1">PiggyBac transposable element-derived protein domain-containing protein</fullName>
    </recommendedName>
</protein>
<name>A0AAV8XNV8_9CUCU</name>
<dbReference type="InterPro" id="IPR029526">
    <property type="entry name" value="PGBD"/>
</dbReference>
<evidence type="ECO:0000259" key="1">
    <source>
        <dbReference type="Pfam" id="PF13843"/>
    </source>
</evidence>
<comment type="caution">
    <text evidence="2">The sequence shown here is derived from an EMBL/GenBank/DDBJ whole genome shotgun (WGS) entry which is preliminary data.</text>
</comment>
<feature type="domain" description="PiggyBac transposable element-derived protein" evidence="1">
    <location>
        <begin position="19"/>
        <end position="258"/>
    </location>
</feature>
<dbReference type="PANTHER" id="PTHR46599:SF3">
    <property type="entry name" value="PIGGYBAC TRANSPOSABLE ELEMENT-DERIVED PROTEIN 4"/>
    <property type="match status" value="1"/>
</dbReference>
<gene>
    <name evidence="2" type="ORF">NQ314_010656</name>
</gene>
<dbReference type="Pfam" id="PF13843">
    <property type="entry name" value="DDE_Tnp_1_7"/>
    <property type="match status" value="1"/>
</dbReference>